<reference evidence="1" key="1">
    <citation type="journal article" date="2013" name="Environ. Microbiol.">
        <title>Microbiota from the distal guts of lean and obese adolescents exhibit partial functional redundancy besides clear differences in community structure.</title>
        <authorList>
            <person name="Ferrer M."/>
            <person name="Ruiz A."/>
            <person name="Lanza F."/>
            <person name="Haange S.B."/>
            <person name="Oberbach A."/>
            <person name="Till H."/>
            <person name="Bargiela R."/>
            <person name="Campoy C."/>
            <person name="Segura M.T."/>
            <person name="Richter M."/>
            <person name="von Bergen M."/>
            <person name="Seifert J."/>
            <person name="Suarez A."/>
        </authorList>
    </citation>
    <scope>NUCLEOTIDE SEQUENCE</scope>
</reference>
<feature type="non-terminal residue" evidence="1">
    <location>
        <position position="1"/>
    </location>
</feature>
<dbReference type="AlphaFoldDB" id="K1T8W8"/>
<evidence type="ECO:0000313" key="1">
    <source>
        <dbReference type="EMBL" id="EKC69572.1"/>
    </source>
</evidence>
<comment type="caution">
    <text evidence="1">The sequence shown here is derived from an EMBL/GenBank/DDBJ whole genome shotgun (WGS) entry which is preliminary data.</text>
</comment>
<protein>
    <submittedName>
        <fullName evidence="1">Uncharacterized protein</fullName>
    </submittedName>
</protein>
<gene>
    <name evidence="1" type="ORF">OBE_04346</name>
</gene>
<dbReference type="Gene3D" id="3.40.50.410">
    <property type="entry name" value="von Willebrand factor, type A domain"/>
    <property type="match status" value="1"/>
</dbReference>
<dbReference type="EMBL" id="AJWZ01002942">
    <property type="protein sequence ID" value="EKC69572.1"/>
    <property type="molecule type" value="Genomic_DNA"/>
</dbReference>
<feature type="non-terminal residue" evidence="1">
    <location>
        <position position="191"/>
    </location>
</feature>
<dbReference type="InterPro" id="IPR036465">
    <property type="entry name" value="vWFA_dom_sf"/>
</dbReference>
<name>K1T8W8_9ZZZZ</name>
<sequence length="191" mass="20526">AITKNSSITLEFDATVSAATIGKTISNTANLGGTMSGDSNTVTTTVSELKAAVKEVKKGTTGKDAVNIVLVMDLSYSMKSNKTSDGVTRLDAAKTAATKFINSIYTKDPKSKVTVTVLTFNTANPLTTIKYVGTERCTNNNIWHLHLNCKNIDGVWYSNWKEQKVAIPYSGTSKLGFADKTNYGALVNEIN</sequence>
<proteinExistence type="predicted"/>
<organism evidence="1">
    <name type="scientific">human gut metagenome</name>
    <dbReference type="NCBI Taxonomy" id="408170"/>
    <lineage>
        <taxon>unclassified sequences</taxon>
        <taxon>metagenomes</taxon>
        <taxon>organismal metagenomes</taxon>
    </lineage>
</organism>
<accession>K1T8W8</accession>
<dbReference type="SUPFAM" id="SSF53300">
    <property type="entry name" value="vWA-like"/>
    <property type="match status" value="1"/>
</dbReference>